<dbReference type="InterPro" id="IPR023881">
    <property type="entry name" value="Thiol_BshA"/>
</dbReference>
<comment type="caution">
    <text evidence="3">The sequence shown here is derived from an EMBL/GenBank/DDBJ whole genome shotgun (WGS) entry which is preliminary data.</text>
</comment>
<evidence type="ECO:0000313" key="3">
    <source>
        <dbReference type="EMBL" id="GGJ20109.1"/>
    </source>
</evidence>
<sequence length="382" mass="42403">MTKEAYNRAVNIAILCHATAGGSGVVATELGVELAQHNHEVHFVSTAQPFRLSALDCCTNVFFHQVGRYEYPLFEQALTTINTANTLSEVIHEHGIQITHAHYAIPYTTSALMAQDITGKTRVVTTLHGTDVTLVGLDPAFRHSTRHAIQKSGRVTAVSQFLANHTKELFDVDVPIEVIYNFVDIHRFQRNTDARYRARFAHPEEKILLHLSNFRGVKRTLDVIELFARVQTEVPSRLLMVGDGPDRSRAFELAQKLGVLGRVHFLGSYPSVETIMGIADVFLLPSSQESFGLVALEAMSCGVPVVSSNIGGIPEVNIQGETGYLCPVGDVDGMAHATLKLLQDEKLHQKLSLNARSRAVDHFQPHHIVPQYLRVYEDLLRE</sequence>
<organism evidence="3 4">
    <name type="scientific">Deinococcus roseus</name>
    <dbReference type="NCBI Taxonomy" id="392414"/>
    <lineage>
        <taxon>Bacteria</taxon>
        <taxon>Thermotogati</taxon>
        <taxon>Deinococcota</taxon>
        <taxon>Deinococci</taxon>
        <taxon>Deinococcales</taxon>
        <taxon>Deinococcaceae</taxon>
        <taxon>Deinococcus</taxon>
    </lineage>
</organism>
<dbReference type="Gene3D" id="3.40.50.2000">
    <property type="entry name" value="Glycogen Phosphorylase B"/>
    <property type="match status" value="2"/>
</dbReference>
<reference evidence="4" key="1">
    <citation type="journal article" date="2019" name="Int. J. Syst. Evol. Microbiol.">
        <title>The Global Catalogue of Microorganisms (GCM) 10K type strain sequencing project: providing services to taxonomists for standard genome sequencing and annotation.</title>
        <authorList>
            <consortium name="The Broad Institute Genomics Platform"/>
            <consortium name="The Broad Institute Genome Sequencing Center for Infectious Disease"/>
            <person name="Wu L."/>
            <person name="Ma J."/>
        </authorList>
    </citation>
    <scope>NUCLEOTIDE SEQUENCE [LARGE SCALE GENOMIC DNA]</scope>
    <source>
        <strain evidence="4">JCM 14370</strain>
    </source>
</reference>
<dbReference type="Proteomes" id="UP000632222">
    <property type="component" value="Unassembled WGS sequence"/>
</dbReference>
<dbReference type="Pfam" id="PF13439">
    <property type="entry name" value="Glyco_transf_4"/>
    <property type="match status" value="1"/>
</dbReference>
<feature type="domain" description="Glycosyl transferase family 1" evidence="1">
    <location>
        <begin position="200"/>
        <end position="357"/>
    </location>
</feature>
<evidence type="ECO:0000259" key="1">
    <source>
        <dbReference type="Pfam" id="PF00534"/>
    </source>
</evidence>
<keyword evidence="4" id="KW-1185">Reference proteome</keyword>
<dbReference type="InterPro" id="IPR001296">
    <property type="entry name" value="Glyco_trans_1"/>
</dbReference>
<evidence type="ECO:0000259" key="2">
    <source>
        <dbReference type="Pfam" id="PF13439"/>
    </source>
</evidence>
<dbReference type="NCBIfam" id="TIGR03999">
    <property type="entry name" value="thiol_BshA"/>
    <property type="match status" value="1"/>
</dbReference>
<name>A0ABQ2CTW4_9DEIO</name>
<dbReference type="EMBL" id="BMOD01000001">
    <property type="protein sequence ID" value="GGJ20109.1"/>
    <property type="molecule type" value="Genomic_DNA"/>
</dbReference>
<dbReference type="Pfam" id="PF00534">
    <property type="entry name" value="Glycos_transf_1"/>
    <property type="match status" value="1"/>
</dbReference>
<dbReference type="PANTHER" id="PTHR12526">
    <property type="entry name" value="GLYCOSYLTRANSFERASE"/>
    <property type="match status" value="1"/>
</dbReference>
<dbReference type="InterPro" id="IPR028098">
    <property type="entry name" value="Glyco_trans_4-like_N"/>
</dbReference>
<evidence type="ECO:0000313" key="4">
    <source>
        <dbReference type="Proteomes" id="UP000632222"/>
    </source>
</evidence>
<proteinExistence type="predicted"/>
<gene>
    <name evidence="3" type="ORF">GCM10008938_02840</name>
</gene>
<dbReference type="SUPFAM" id="SSF53756">
    <property type="entry name" value="UDP-Glycosyltransferase/glycogen phosphorylase"/>
    <property type="match status" value="1"/>
</dbReference>
<accession>A0ABQ2CTW4</accession>
<dbReference type="PANTHER" id="PTHR12526:SF599">
    <property type="entry name" value="N-ACETYL-ALPHA-D-GLUCOSAMINYL L-MALATE SYNTHASE"/>
    <property type="match status" value="1"/>
</dbReference>
<protein>
    <submittedName>
        <fullName evidence="3">N-acetyl-alpha-D-glucosaminyl L-malate synthase BshA</fullName>
    </submittedName>
</protein>
<feature type="domain" description="Glycosyltransferase subfamily 4-like N-terminal" evidence="2">
    <location>
        <begin position="21"/>
        <end position="187"/>
    </location>
</feature>